<dbReference type="GO" id="GO:0016831">
    <property type="term" value="F:carboxy-lyase activity"/>
    <property type="evidence" value="ECO:0007669"/>
    <property type="project" value="InterPro"/>
</dbReference>
<organism evidence="5">
    <name type="scientific">uncultured Phycisphaerae bacterium</name>
    <dbReference type="NCBI Taxonomy" id="904963"/>
    <lineage>
        <taxon>Bacteria</taxon>
        <taxon>Pseudomonadati</taxon>
        <taxon>Planctomycetota</taxon>
        <taxon>Phycisphaerae</taxon>
        <taxon>environmental samples</taxon>
    </lineage>
</organism>
<keyword evidence="1" id="KW-0456">Lyase</keyword>
<accession>A0A6J4N2N0</accession>
<protein>
    <recommendedName>
        <fullName evidence="4">Amidohydrolase-related domain-containing protein</fullName>
    </recommendedName>
</protein>
<reference evidence="5" key="1">
    <citation type="submission" date="2020-02" db="EMBL/GenBank/DDBJ databases">
        <authorList>
            <person name="Meier V. D."/>
        </authorList>
    </citation>
    <scope>NUCLEOTIDE SEQUENCE</scope>
    <source>
        <strain evidence="5">AVDCRST_MAG64</strain>
    </source>
</reference>
<feature type="region of interest" description="Disordered" evidence="2">
    <location>
        <begin position="24"/>
        <end position="56"/>
    </location>
</feature>
<feature type="chain" id="PRO_5026903825" description="Amidohydrolase-related domain-containing protein" evidence="3">
    <location>
        <begin position="27"/>
        <end position="411"/>
    </location>
</feature>
<dbReference type="InterPro" id="IPR006680">
    <property type="entry name" value="Amidohydro-rel"/>
</dbReference>
<proteinExistence type="predicted"/>
<evidence type="ECO:0000256" key="1">
    <source>
        <dbReference type="ARBA" id="ARBA00023239"/>
    </source>
</evidence>
<evidence type="ECO:0000313" key="5">
    <source>
        <dbReference type="EMBL" id="CAA9373232.1"/>
    </source>
</evidence>
<dbReference type="AlphaFoldDB" id="A0A6J4N2N0"/>
<evidence type="ECO:0000256" key="3">
    <source>
        <dbReference type="SAM" id="SignalP"/>
    </source>
</evidence>
<sequence length="411" mass="45579">MHRPTLSPGTAAVALLAACAAGSLRAQSPPPSPSARGPVSTATATAPADVGRPATRDARAGTAVYVGDEMLRDYKPEPTLVAKRTRVDRPKFPVVDVHCHWSMAEDPRRLLAAMDDLGVRRAVNLSGGNGPDLDRMLDRCRAADADRLLVFCNLDFGRIDDPAFGTAAAAELERAERRGAAGLKVFKSLGLTVKDKAGTVVAVDDPRLDPVWAACGRLKLPVLIHSGDPLAFFQPVDAKNERWTQLKRHPDWSFHGPGFPTYEQVMAQHNRVVRRHPDTVFVSAHLANGGEDLARLSAWLDEHPNLYVDLSGRVAELGRQPYAARRFLVRYQDRVLFGTDRYPGRPDQPRNRIYYRFLETDDEYFDYHDHPFPPEGDWKIYGVFLPDEVLRKVYHANADRALAGLVPAGQR</sequence>
<evidence type="ECO:0000256" key="2">
    <source>
        <dbReference type="SAM" id="MobiDB-lite"/>
    </source>
</evidence>
<feature type="signal peptide" evidence="3">
    <location>
        <begin position="1"/>
        <end position="26"/>
    </location>
</feature>
<dbReference type="InterPro" id="IPR032465">
    <property type="entry name" value="ACMSD"/>
</dbReference>
<dbReference type="Pfam" id="PF04909">
    <property type="entry name" value="Amidohydro_2"/>
    <property type="match status" value="1"/>
</dbReference>
<dbReference type="Gene3D" id="3.20.20.140">
    <property type="entry name" value="Metal-dependent hydrolases"/>
    <property type="match status" value="1"/>
</dbReference>
<dbReference type="InterPro" id="IPR032466">
    <property type="entry name" value="Metal_Hydrolase"/>
</dbReference>
<keyword evidence="3" id="KW-0732">Signal</keyword>
<dbReference type="PANTHER" id="PTHR21240:SF28">
    <property type="entry name" value="ISO-OROTATE DECARBOXYLASE (EUROFUNG)"/>
    <property type="match status" value="1"/>
</dbReference>
<dbReference type="GO" id="GO:0019748">
    <property type="term" value="P:secondary metabolic process"/>
    <property type="evidence" value="ECO:0007669"/>
    <property type="project" value="TreeGrafter"/>
</dbReference>
<feature type="domain" description="Amidohydrolase-related" evidence="4">
    <location>
        <begin position="96"/>
        <end position="402"/>
    </location>
</feature>
<dbReference type="PANTHER" id="PTHR21240">
    <property type="entry name" value="2-AMINO-3-CARBOXYLMUCONATE-6-SEMIALDEHYDE DECARBOXYLASE"/>
    <property type="match status" value="1"/>
</dbReference>
<dbReference type="GO" id="GO:0016787">
    <property type="term" value="F:hydrolase activity"/>
    <property type="evidence" value="ECO:0007669"/>
    <property type="project" value="InterPro"/>
</dbReference>
<dbReference type="EMBL" id="CADCUQ010000026">
    <property type="protein sequence ID" value="CAA9373232.1"/>
    <property type="molecule type" value="Genomic_DNA"/>
</dbReference>
<evidence type="ECO:0000259" key="4">
    <source>
        <dbReference type="Pfam" id="PF04909"/>
    </source>
</evidence>
<gene>
    <name evidence="5" type="ORF">AVDCRST_MAG64-87</name>
</gene>
<name>A0A6J4N2N0_9BACT</name>
<dbReference type="PROSITE" id="PS51257">
    <property type="entry name" value="PROKAR_LIPOPROTEIN"/>
    <property type="match status" value="1"/>
</dbReference>
<dbReference type="SUPFAM" id="SSF51556">
    <property type="entry name" value="Metallo-dependent hydrolases"/>
    <property type="match status" value="1"/>
</dbReference>
<dbReference type="GO" id="GO:0005737">
    <property type="term" value="C:cytoplasm"/>
    <property type="evidence" value="ECO:0007669"/>
    <property type="project" value="TreeGrafter"/>
</dbReference>